<sequence>MAADRRYHQQRRSFPFLPYTRILKSESEQPLLIHDHDYQREEQQKIEIESDRKRIAVLEKSRSIAEKEIARIKSTLSNLETAISTHNSKVTTAESISLILQKELIDGLKRRVSKLEQIPATEPIVKKQEDAIEKLKKSNADLKKDIAKLSSSIYQLQSSKSTESMGPTSVDGAAAPPPPSPGLEANELLLGCFIVMIFLICVLIGNRLYFSFSLSIESFSSFLIYISFSQYPLLQFFSRTSCSYLFVCNCRILPIDLSEKGATVNLSVSNL</sequence>
<gene>
    <name evidence="4" type="ORF">Nepgr_007054</name>
</gene>
<evidence type="ECO:0000256" key="2">
    <source>
        <dbReference type="SAM" id="MobiDB-lite"/>
    </source>
</evidence>
<evidence type="ECO:0000313" key="4">
    <source>
        <dbReference type="EMBL" id="GMH05214.1"/>
    </source>
</evidence>
<reference evidence="4" key="1">
    <citation type="submission" date="2023-05" db="EMBL/GenBank/DDBJ databases">
        <title>Nepenthes gracilis genome sequencing.</title>
        <authorList>
            <person name="Fukushima K."/>
        </authorList>
    </citation>
    <scope>NUCLEOTIDE SEQUENCE</scope>
    <source>
        <strain evidence="4">SING2019-196</strain>
    </source>
</reference>
<dbReference type="AlphaFoldDB" id="A0AAD3S6H1"/>
<proteinExistence type="predicted"/>
<comment type="caution">
    <text evidence="4">The sequence shown here is derived from an EMBL/GenBank/DDBJ whole genome shotgun (WGS) entry which is preliminary data.</text>
</comment>
<accession>A0AAD3S6H1</accession>
<feature type="transmembrane region" description="Helical" evidence="3">
    <location>
        <begin position="188"/>
        <end position="210"/>
    </location>
</feature>
<feature type="coiled-coil region" evidence="1">
    <location>
        <begin position="125"/>
        <end position="152"/>
    </location>
</feature>
<keyword evidence="3" id="KW-0812">Transmembrane</keyword>
<keyword evidence="5" id="KW-1185">Reference proteome</keyword>
<name>A0AAD3S6H1_NEPGR</name>
<evidence type="ECO:0000256" key="3">
    <source>
        <dbReference type="SAM" id="Phobius"/>
    </source>
</evidence>
<keyword evidence="3" id="KW-1133">Transmembrane helix</keyword>
<keyword evidence="3" id="KW-0472">Membrane</keyword>
<dbReference type="Proteomes" id="UP001279734">
    <property type="component" value="Unassembled WGS sequence"/>
</dbReference>
<organism evidence="4 5">
    <name type="scientific">Nepenthes gracilis</name>
    <name type="common">Slender pitcher plant</name>
    <dbReference type="NCBI Taxonomy" id="150966"/>
    <lineage>
        <taxon>Eukaryota</taxon>
        <taxon>Viridiplantae</taxon>
        <taxon>Streptophyta</taxon>
        <taxon>Embryophyta</taxon>
        <taxon>Tracheophyta</taxon>
        <taxon>Spermatophyta</taxon>
        <taxon>Magnoliopsida</taxon>
        <taxon>eudicotyledons</taxon>
        <taxon>Gunneridae</taxon>
        <taxon>Pentapetalae</taxon>
        <taxon>Caryophyllales</taxon>
        <taxon>Nepenthaceae</taxon>
        <taxon>Nepenthes</taxon>
    </lineage>
</organism>
<dbReference type="EMBL" id="BSYO01000005">
    <property type="protein sequence ID" value="GMH05214.1"/>
    <property type="molecule type" value="Genomic_DNA"/>
</dbReference>
<feature type="region of interest" description="Disordered" evidence="2">
    <location>
        <begin position="158"/>
        <end position="178"/>
    </location>
</feature>
<keyword evidence="1" id="KW-0175">Coiled coil</keyword>
<protein>
    <submittedName>
        <fullName evidence="4">Uncharacterized protein</fullName>
    </submittedName>
</protein>
<evidence type="ECO:0000256" key="1">
    <source>
        <dbReference type="SAM" id="Coils"/>
    </source>
</evidence>
<evidence type="ECO:0000313" key="5">
    <source>
        <dbReference type="Proteomes" id="UP001279734"/>
    </source>
</evidence>